<organism evidence="3 4">
    <name type="scientific">Halorhodospira halophila (strain DSM 244 / SL1)</name>
    <name type="common">Ectothiorhodospira halophila (strain DSM 244 / SL1)</name>
    <dbReference type="NCBI Taxonomy" id="349124"/>
    <lineage>
        <taxon>Bacteria</taxon>
        <taxon>Pseudomonadati</taxon>
        <taxon>Pseudomonadota</taxon>
        <taxon>Gammaproteobacteria</taxon>
        <taxon>Chromatiales</taxon>
        <taxon>Ectothiorhodospiraceae</taxon>
        <taxon>Halorhodospira</taxon>
    </lineage>
</organism>
<dbReference type="NCBIfam" id="TIGR00254">
    <property type="entry name" value="GGDEF"/>
    <property type="match status" value="1"/>
</dbReference>
<dbReference type="KEGG" id="hha:Hhal_0363"/>
<dbReference type="SUPFAM" id="SSF55073">
    <property type="entry name" value="Nucleotide cyclase"/>
    <property type="match status" value="1"/>
</dbReference>
<dbReference type="SMART" id="SM00267">
    <property type="entry name" value="GGDEF"/>
    <property type="match status" value="1"/>
</dbReference>
<reference evidence="4" key="1">
    <citation type="submission" date="2006-12" db="EMBL/GenBank/DDBJ databases">
        <title>Complete sequence of Halorhodospira halophila SL1.</title>
        <authorList>
            <consortium name="US DOE Joint Genome Institute"/>
            <person name="Copeland A."/>
            <person name="Lucas S."/>
            <person name="Lapidus A."/>
            <person name="Barry K."/>
            <person name="Detter J.C."/>
            <person name="Glavina del Rio T."/>
            <person name="Hammon N."/>
            <person name="Israni S."/>
            <person name="Dalin E."/>
            <person name="Tice H."/>
            <person name="Pitluck S."/>
            <person name="Saunders E."/>
            <person name="Brettin T."/>
            <person name="Bruce D."/>
            <person name="Han C."/>
            <person name="Tapia R."/>
            <person name="Schmutz J."/>
            <person name="Larimer F."/>
            <person name="Land M."/>
            <person name="Hauser L."/>
            <person name="Kyrpides N."/>
            <person name="Mikhailova N."/>
            <person name="Hoff W."/>
            <person name="Richardson P."/>
        </authorList>
    </citation>
    <scope>NUCLEOTIDE SEQUENCE [LARGE SCALE GENOMIC DNA]</scope>
    <source>
        <strain evidence="4">DSM 244 / SL1</strain>
    </source>
</reference>
<dbReference type="Pfam" id="PF08448">
    <property type="entry name" value="PAS_4"/>
    <property type="match status" value="1"/>
</dbReference>
<dbReference type="PANTHER" id="PTHR44757">
    <property type="entry name" value="DIGUANYLATE CYCLASE DGCP"/>
    <property type="match status" value="1"/>
</dbReference>
<dbReference type="RefSeq" id="WP_011813180.1">
    <property type="nucleotide sequence ID" value="NC_008789.1"/>
</dbReference>
<evidence type="ECO:0000259" key="1">
    <source>
        <dbReference type="PROSITE" id="PS50883"/>
    </source>
</evidence>
<dbReference type="Pfam" id="PF00563">
    <property type="entry name" value="EAL"/>
    <property type="match status" value="1"/>
</dbReference>
<dbReference type="InterPro" id="IPR035965">
    <property type="entry name" value="PAS-like_dom_sf"/>
</dbReference>
<dbReference type="Gene3D" id="3.20.20.450">
    <property type="entry name" value="EAL domain"/>
    <property type="match status" value="1"/>
</dbReference>
<keyword evidence="4" id="KW-1185">Reference proteome</keyword>
<reference evidence="3 4" key="2">
    <citation type="journal article" date="2013" name="Stand. Genomic Sci.">
        <title>Complete genome sequence of Halorhodospira halophila SL1.</title>
        <authorList>
            <person name="Challacombe J.F."/>
            <person name="Majid S."/>
            <person name="Deole R."/>
            <person name="Brettin T.S."/>
            <person name="Bruce D."/>
            <person name="Delano S.F."/>
            <person name="Detter J.C."/>
            <person name="Gleasner C.D."/>
            <person name="Han C.S."/>
            <person name="Misra M."/>
            <person name="Reitenga K.G."/>
            <person name="Mikhailova N."/>
            <person name="Woyke T."/>
            <person name="Pitluck S."/>
            <person name="Nolan M."/>
            <person name="Land M.L."/>
            <person name="Saunders E."/>
            <person name="Tapia R."/>
            <person name="Lapidus A."/>
            <person name="Ivanova N."/>
            <person name="Hoff W.D."/>
        </authorList>
    </citation>
    <scope>NUCLEOTIDE SEQUENCE [LARGE SCALE GENOMIC DNA]</scope>
    <source>
        <strain evidence="4">DSM 244 / SL1</strain>
    </source>
</reference>
<dbReference type="InterPro" id="IPR029787">
    <property type="entry name" value="Nucleotide_cyclase"/>
</dbReference>
<dbReference type="PROSITE" id="PS50883">
    <property type="entry name" value="EAL"/>
    <property type="match status" value="1"/>
</dbReference>
<feature type="domain" description="GGDEF" evidence="2">
    <location>
        <begin position="293"/>
        <end position="427"/>
    </location>
</feature>
<dbReference type="SUPFAM" id="SSF141868">
    <property type="entry name" value="EAL domain-like"/>
    <property type="match status" value="1"/>
</dbReference>
<dbReference type="SUPFAM" id="SSF55785">
    <property type="entry name" value="PYP-like sensor domain (PAS domain)"/>
    <property type="match status" value="1"/>
</dbReference>
<feature type="domain" description="EAL" evidence="1">
    <location>
        <begin position="434"/>
        <end position="677"/>
    </location>
</feature>
<protein>
    <submittedName>
        <fullName evidence="3">Diguanylate cyclase/phosphodiesterase</fullName>
    </submittedName>
</protein>
<dbReference type="InterPro" id="IPR001633">
    <property type="entry name" value="EAL_dom"/>
</dbReference>
<dbReference type="eggNOG" id="COG5001">
    <property type="taxonomic scope" value="Bacteria"/>
</dbReference>
<dbReference type="CDD" id="cd01949">
    <property type="entry name" value="GGDEF"/>
    <property type="match status" value="1"/>
</dbReference>
<sequence>MAAKGLPRVLWEDFLDRSRIGLFLVDAHQRLQPVNPAARDLLGRSGSAEPIPPEQLPWRFEANEKEPVPRWPWERLVDRAAPQPVVEETLNVRDPWQRPRTLHCHGVARDGIDEAGPKALLAIEDWTAVRAAEEERGFLLELLDALPDYIGIADTRGGMLYHNRALYEAQGQGGSGSFLERLAGAHDPESFQRLQNEAVPNAEQTGIWRGETRLHHRGMEAEVPVEQFLIAHRDEHGAVVRYSTLMRDLSQRYHHESEIERLLYRDPITGLPNRMLFHDRIEQAHALQEGSADWLAVIVCDIKEFSAINESLGQDLGDEILAAVGRKLRELLPQAATIGRMGGDQFGVLLPWLADAQEAMGYAERIVDKVGNPLALSDRSIHLSLRAGISVTRHSGESAGVLVEQADAARQQSKRTASRCQFFSRELTEQAREQVYLTTELRRALDSGGLAVHYQPQVDLRSGEWLGYEALVRWHHPKDGWISPGRFIPAAERAGMIHHVGEQVLEQAGRQFRQWRDEGVAPEWLAVNIAAPQMETPGWGEQLLAFLNRFGLAPEDLELEITERLLVERRTEVATELAYLRRHGVRVAVDDFGTGYSSLNYLTELPVDRIKIDRAFIADLTEDPRKVAVVEAIVTLGQRLGIAVLAEGVETEAQRQVLLDVGCRQGQGFLFARPAPA</sequence>
<dbReference type="STRING" id="349124.Hhal_0363"/>
<dbReference type="Proteomes" id="UP000000647">
    <property type="component" value="Chromosome"/>
</dbReference>
<dbReference type="OrthoDB" id="9176779at2"/>
<gene>
    <name evidence="3" type="ordered locus">Hhal_0363</name>
</gene>
<dbReference type="SMART" id="SM00052">
    <property type="entry name" value="EAL"/>
    <property type="match status" value="1"/>
</dbReference>
<evidence type="ECO:0000259" key="2">
    <source>
        <dbReference type="PROSITE" id="PS50887"/>
    </source>
</evidence>
<dbReference type="InterPro" id="IPR013656">
    <property type="entry name" value="PAS_4"/>
</dbReference>
<name>A1WTZ5_HALHL</name>
<evidence type="ECO:0000313" key="4">
    <source>
        <dbReference type="Proteomes" id="UP000000647"/>
    </source>
</evidence>
<accession>A1WTZ5</accession>
<proteinExistence type="predicted"/>
<dbReference type="InterPro" id="IPR000160">
    <property type="entry name" value="GGDEF_dom"/>
</dbReference>
<dbReference type="HOGENOM" id="CLU_000445_70_20_6"/>
<dbReference type="EMBL" id="CP000544">
    <property type="protein sequence ID" value="ABM61157.1"/>
    <property type="molecule type" value="Genomic_DNA"/>
</dbReference>
<dbReference type="Gene3D" id="3.30.450.20">
    <property type="entry name" value="PAS domain"/>
    <property type="match status" value="1"/>
</dbReference>
<dbReference type="Pfam" id="PF00990">
    <property type="entry name" value="GGDEF"/>
    <property type="match status" value="1"/>
</dbReference>
<dbReference type="InterPro" id="IPR043128">
    <property type="entry name" value="Rev_trsase/Diguanyl_cyclase"/>
</dbReference>
<dbReference type="AlphaFoldDB" id="A1WTZ5"/>
<dbReference type="InterPro" id="IPR052155">
    <property type="entry name" value="Biofilm_reg_signaling"/>
</dbReference>
<dbReference type="PANTHER" id="PTHR44757:SF2">
    <property type="entry name" value="BIOFILM ARCHITECTURE MAINTENANCE PROTEIN MBAA"/>
    <property type="match status" value="1"/>
</dbReference>
<dbReference type="InterPro" id="IPR035919">
    <property type="entry name" value="EAL_sf"/>
</dbReference>
<dbReference type="CDD" id="cd01948">
    <property type="entry name" value="EAL"/>
    <property type="match status" value="1"/>
</dbReference>
<evidence type="ECO:0000313" key="3">
    <source>
        <dbReference type="EMBL" id="ABM61157.1"/>
    </source>
</evidence>
<dbReference type="Gene3D" id="3.30.70.270">
    <property type="match status" value="1"/>
</dbReference>
<dbReference type="PROSITE" id="PS50887">
    <property type="entry name" value="GGDEF"/>
    <property type="match status" value="1"/>
</dbReference>